<evidence type="ECO:0000313" key="6">
    <source>
        <dbReference type="Proteomes" id="UP000474718"/>
    </source>
</evidence>
<comment type="caution">
    <text evidence="4">The sequence shown here is derived from an EMBL/GenBank/DDBJ whole genome shotgun (WGS) entry which is preliminary data.</text>
</comment>
<evidence type="ECO:0000313" key="5">
    <source>
        <dbReference type="Proteomes" id="UP000184089"/>
    </source>
</evidence>
<accession>A0AAQ1MC19</accession>
<feature type="domain" description="HTH cro/C1-type" evidence="2">
    <location>
        <begin position="10"/>
        <end position="64"/>
    </location>
</feature>
<dbReference type="InterPro" id="IPR010982">
    <property type="entry name" value="Lambda_DNA-bd_dom_sf"/>
</dbReference>
<dbReference type="RefSeq" id="WP_073260982.1">
    <property type="nucleotide sequence ID" value="NZ_FQVY01000001.1"/>
</dbReference>
<evidence type="ECO:0000313" key="3">
    <source>
        <dbReference type="EMBL" id="MZL68511.1"/>
    </source>
</evidence>
<evidence type="ECO:0000259" key="2">
    <source>
        <dbReference type="PROSITE" id="PS50943"/>
    </source>
</evidence>
<dbReference type="InterPro" id="IPR001387">
    <property type="entry name" value="Cro/C1-type_HTH"/>
</dbReference>
<dbReference type="GO" id="GO:0003700">
    <property type="term" value="F:DNA-binding transcription factor activity"/>
    <property type="evidence" value="ECO:0007669"/>
    <property type="project" value="TreeGrafter"/>
</dbReference>
<organism evidence="4 5">
    <name type="scientific">Bittarella massiliensis</name>
    <name type="common">ex Durand et al. 2017</name>
    <dbReference type="NCBI Taxonomy" id="1720313"/>
    <lineage>
        <taxon>Bacteria</taxon>
        <taxon>Bacillati</taxon>
        <taxon>Bacillota</taxon>
        <taxon>Clostridia</taxon>
        <taxon>Eubacteriales</taxon>
        <taxon>Oscillospiraceae</taxon>
        <taxon>Bittarella (ex Durand et al. 2017)</taxon>
    </lineage>
</organism>
<keyword evidence="1" id="KW-0238">DNA-binding</keyword>
<sequence>MTRAEFGERLNKIRKKTGIKTELLAEKTDVSVGFLNGVFSGKAYPSVETFVKLVNVLGCSANELLRGEPWPVDETALDSRLLSIRELPPDRARHVCNVLDTILTDLEQAKECAPSEK</sequence>
<dbReference type="EMBL" id="FQVY01000001">
    <property type="protein sequence ID" value="SHF84378.1"/>
    <property type="molecule type" value="Genomic_DNA"/>
</dbReference>
<dbReference type="GO" id="GO:0003677">
    <property type="term" value="F:DNA binding"/>
    <property type="evidence" value="ECO:0007669"/>
    <property type="project" value="UniProtKB-KW"/>
</dbReference>
<dbReference type="EMBL" id="WWVX01000001">
    <property type="protein sequence ID" value="MZL68511.1"/>
    <property type="molecule type" value="Genomic_DNA"/>
</dbReference>
<dbReference type="PANTHER" id="PTHR46797:SF1">
    <property type="entry name" value="METHYLPHOSPHONATE SYNTHASE"/>
    <property type="match status" value="1"/>
</dbReference>
<evidence type="ECO:0000313" key="4">
    <source>
        <dbReference type="EMBL" id="SHF84378.1"/>
    </source>
</evidence>
<protein>
    <submittedName>
        <fullName evidence="3">Helix-turn-helix domain-containing protein</fullName>
    </submittedName>
    <submittedName>
        <fullName evidence="4">Transcriptional regulator, contains XRE-family HTH domain</fullName>
    </submittedName>
</protein>
<reference evidence="5" key="2">
    <citation type="submission" date="2016-11" db="EMBL/GenBank/DDBJ databases">
        <authorList>
            <person name="Jaros S."/>
            <person name="Januszkiewicz K."/>
            <person name="Wedrychowicz H."/>
        </authorList>
    </citation>
    <scope>NUCLEOTIDE SEQUENCE [LARGE SCALE GENOMIC DNA]</scope>
    <source>
        <strain evidence="5">DSM 4029</strain>
    </source>
</reference>
<dbReference type="PANTHER" id="PTHR46797">
    <property type="entry name" value="HTH-TYPE TRANSCRIPTIONAL REGULATOR"/>
    <property type="match status" value="1"/>
</dbReference>
<dbReference type="AlphaFoldDB" id="A0AAQ1MC19"/>
<dbReference type="SUPFAM" id="SSF47413">
    <property type="entry name" value="lambda repressor-like DNA-binding domains"/>
    <property type="match status" value="1"/>
</dbReference>
<dbReference type="Pfam" id="PF01381">
    <property type="entry name" value="HTH_3"/>
    <property type="match status" value="1"/>
</dbReference>
<dbReference type="GO" id="GO:0005829">
    <property type="term" value="C:cytosol"/>
    <property type="evidence" value="ECO:0007669"/>
    <property type="project" value="TreeGrafter"/>
</dbReference>
<dbReference type="InterPro" id="IPR050807">
    <property type="entry name" value="TransReg_Diox_bact_type"/>
</dbReference>
<dbReference type="CDD" id="cd00093">
    <property type="entry name" value="HTH_XRE"/>
    <property type="match status" value="1"/>
</dbReference>
<dbReference type="Proteomes" id="UP000184089">
    <property type="component" value="Unassembled WGS sequence"/>
</dbReference>
<proteinExistence type="predicted"/>
<keyword evidence="6" id="KW-1185">Reference proteome</keyword>
<gene>
    <name evidence="3" type="ORF">GT747_01800</name>
    <name evidence="4" type="ORF">SAMN05444424_0890</name>
</gene>
<reference evidence="3 6" key="3">
    <citation type="journal article" date="2019" name="Nat. Med.">
        <title>A library of human gut bacterial isolates paired with longitudinal multiomics data enables mechanistic microbiome research.</title>
        <authorList>
            <person name="Poyet M."/>
            <person name="Groussin M."/>
            <person name="Gibbons S.M."/>
            <person name="Avila-Pacheco J."/>
            <person name="Jiang X."/>
            <person name="Kearney S.M."/>
            <person name="Perrotta A.R."/>
            <person name="Berdy B."/>
            <person name="Zhao S."/>
            <person name="Lieberman T.D."/>
            <person name="Swanson P.K."/>
            <person name="Smith M."/>
            <person name="Roesemann S."/>
            <person name="Alexander J.E."/>
            <person name="Rich S.A."/>
            <person name="Livny J."/>
            <person name="Vlamakis H."/>
            <person name="Clish C."/>
            <person name="Bullock K."/>
            <person name="Deik A."/>
            <person name="Scott J."/>
            <person name="Pierce K.A."/>
            <person name="Xavier R.J."/>
            <person name="Alm E.J."/>
        </authorList>
    </citation>
    <scope>NUCLEOTIDE SEQUENCE [LARGE SCALE GENOMIC DNA]</scope>
    <source>
        <strain evidence="3 6">BIOML-A2</strain>
    </source>
</reference>
<dbReference type="Gene3D" id="1.10.260.40">
    <property type="entry name" value="lambda repressor-like DNA-binding domains"/>
    <property type="match status" value="1"/>
</dbReference>
<dbReference type="PROSITE" id="PS50943">
    <property type="entry name" value="HTH_CROC1"/>
    <property type="match status" value="1"/>
</dbReference>
<reference evidence="4" key="1">
    <citation type="submission" date="2016-11" db="EMBL/GenBank/DDBJ databases">
        <authorList>
            <person name="Varghese N."/>
            <person name="Submissions S."/>
        </authorList>
    </citation>
    <scope>NUCLEOTIDE SEQUENCE</scope>
    <source>
        <strain evidence="4">DSM 4029</strain>
    </source>
</reference>
<evidence type="ECO:0000256" key="1">
    <source>
        <dbReference type="ARBA" id="ARBA00023125"/>
    </source>
</evidence>
<name>A0AAQ1MC19_9FIRM</name>
<dbReference type="SMART" id="SM00530">
    <property type="entry name" value="HTH_XRE"/>
    <property type="match status" value="1"/>
</dbReference>
<dbReference type="Proteomes" id="UP000474718">
    <property type="component" value="Unassembled WGS sequence"/>
</dbReference>